<evidence type="ECO:0000256" key="1">
    <source>
        <dbReference type="SAM" id="Coils"/>
    </source>
</evidence>
<comment type="caution">
    <text evidence="2">The sequence shown here is derived from an EMBL/GenBank/DDBJ whole genome shotgun (WGS) entry which is preliminary data.</text>
</comment>
<dbReference type="Proteomes" id="UP000676386">
    <property type="component" value="Unassembled WGS sequence"/>
</dbReference>
<gene>
    <name evidence="2" type="ORF">KE626_25155</name>
</gene>
<name>A0ABS5J5Z5_9BACT</name>
<organism evidence="2 3">
    <name type="scientific">Chitinophaga hostae</name>
    <dbReference type="NCBI Taxonomy" id="2831022"/>
    <lineage>
        <taxon>Bacteria</taxon>
        <taxon>Pseudomonadati</taxon>
        <taxon>Bacteroidota</taxon>
        <taxon>Chitinophagia</taxon>
        <taxon>Chitinophagales</taxon>
        <taxon>Chitinophagaceae</taxon>
        <taxon>Chitinophaga</taxon>
    </lineage>
</organism>
<evidence type="ECO:0000313" key="2">
    <source>
        <dbReference type="EMBL" id="MBS0030639.1"/>
    </source>
</evidence>
<feature type="coiled-coil region" evidence="1">
    <location>
        <begin position="172"/>
        <end position="202"/>
    </location>
</feature>
<reference evidence="2 3" key="1">
    <citation type="submission" date="2021-04" db="EMBL/GenBank/DDBJ databases">
        <title>Chitinophaga sp. nov., isolated from the rhizosphere soil.</title>
        <authorList>
            <person name="He S."/>
        </authorList>
    </citation>
    <scope>NUCLEOTIDE SEQUENCE [LARGE SCALE GENOMIC DNA]</scope>
    <source>
        <strain evidence="2 3">2R12</strain>
    </source>
</reference>
<proteinExistence type="predicted"/>
<dbReference type="RefSeq" id="WP_211975778.1">
    <property type="nucleotide sequence ID" value="NZ_CBFHAM010000002.1"/>
</dbReference>
<evidence type="ECO:0000313" key="3">
    <source>
        <dbReference type="Proteomes" id="UP000676386"/>
    </source>
</evidence>
<sequence>MKISLYILVVTLFAAKTVIGQRLSMGERNVNDTGYFYIHGGCKQLIRISVALYDRPDSADVKAVRVWARKKPVAYIPPAKVPFLTIHGNVMYDYYYQSNIDTPYTEKDIYQHTVQTNLSITVRNKYPLRFSFSTQAGNSSLFRNLTGARLYYTNRDFKQQLLANARNWGALKLKQQHELDTLRAYKQRLEEKIADLRSLMNTPSYMQRLIEAREMILKRQRDSIAGNITVPGSVDSLYNDLVAKTEAGKQTIDSLQRISDKVQQRYLVLTQKLDRQKANLMDVLQHSRNNRELSDALDGMNLPDSILPKGFRTLLAIRSFGIGRTMADYSELTAKNISITGVQVEYNPSYYLAVASGVVDYRFRNFIVKENRSPQYINLVRAGIGMKEDNHVFLTYYTGKKQLYGANAMPQGQEPVDNHLMGLALEAQWRLGKNTYLVAEAAKSSSPYNTRKVHGETNFNSMLNFTGHTNEAYTASFNTVISSSKTRLRSMYKLMGSDFQSFSLYTTGSRQTAWSIQAEQPFFRQQLLVTGAIQKNTFATFYQPSNYESNTVFKSLQVSLRIPHWPVVSLGYQPSSQLVKLNDDHFTEQLFNMLTGTATYAYKYRGIMMNSMLTYSRFYNRQTDTAFVYFNSRNIMASHTVFLKKFTLGSQASAAITEDYALYGLSGDVNWRALPWLEAGGSLKYNEQTVYHIRQWGYGLNSRVNIPHVGEIQLRGEKIYLPGAGRQLVSNNTGRLTYTRIF</sequence>
<protein>
    <submittedName>
        <fullName evidence="2">Uncharacterized protein</fullName>
    </submittedName>
</protein>
<accession>A0ABS5J5Z5</accession>
<dbReference type="EMBL" id="JAGTXB010000016">
    <property type="protein sequence ID" value="MBS0030639.1"/>
    <property type="molecule type" value="Genomic_DNA"/>
</dbReference>
<keyword evidence="1" id="KW-0175">Coiled coil</keyword>
<keyword evidence="3" id="KW-1185">Reference proteome</keyword>